<evidence type="ECO:0000256" key="3">
    <source>
        <dbReference type="ARBA" id="ARBA00012754"/>
    </source>
</evidence>
<dbReference type="Pfam" id="PF00703">
    <property type="entry name" value="Glyco_hydro_2"/>
    <property type="match status" value="1"/>
</dbReference>
<dbReference type="InterPro" id="IPR036156">
    <property type="entry name" value="Beta-gal/glucu_dom_sf"/>
</dbReference>
<sequence length="857" mass="97572">MSKHTTIPIDQNWTFRQGDSPDSKFLPVAQFPTNVHLDLIANGIIVDPFVGKNENDVQWVGEVPWVYRTAFPSPSLFDRARGVVKAVIAFDGLDTYATVKLNGTEILNTESMFIPERVDVTTLLKREGHNELEITFESAYLKGCAIVEKHPDHHWGCWNGDTSRLAVRKAQYHWGWDWGPMLMTCGPWRPIHLEIFSSRISDLYFTSNVDESLERAEFVAKADVEGEAAEIRFDISLDGREVASQTVNATKEGAVSHQFTIEKPALWFPRRYGQQPLYTVTATLFDDTSEIDSQSKKFGLRRAELIQQPVTDQPGTSFFFQINNIPIFCGGSNWIPADSFIPRISAQKYRDWVKLVADGNQFMIRVWGGGIFEEQVFYNTCDELGILVWQDFMFGCGNYPAFPEFLALVQREAEENVKLLRHHPSIVMWAGNNEDYQYQESMKLTYDPANQDAESWLQTDFPARYIYEEILAVTCRKLMPDSSSFYHFGSPWGGTDTTDPTVGDIHQWNVWHGSQEKYQNFDQLVGRFVSEFGMEAFPHIKTIEAFLPLGKADPDRFAQSMTVDFHNKADGHERRIALYLVENFRYAPDPLEQFIYSTQLMQAECLASAYRLWKRQWKGPGRKYCGGALVWQINDCWPVTSWAVVDYFLRPKHAYYTVKREMAPLSLGVTRTEHVVPRDRYTRAFLDKTTRIEIWGSNLTLDDITADLVVKAFDVLSGRETFSQTVESAFLLPANRSTEMAAFPSPVATPGDEKQTVVAAYLVRDGTPLARYVNWPEPLKHVHLQKPQALQVRLRSAWTQVEITAEVPLKGVALECEDERVGFGDNLVDVVPGEVVRIPVTGAREGTVIGTRYLGMV</sequence>
<evidence type="ECO:0000256" key="5">
    <source>
        <dbReference type="ARBA" id="ARBA00023277"/>
    </source>
</evidence>
<evidence type="ECO:0000256" key="1">
    <source>
        <dbReference type="ARBA" id="ARBA00000829"/>
    </source>
</evidence>
<comment type="similarity">
    <text evidence="8">Belongs to the glycosyl hydrolase 2 family. Beta-mannosidase B subfamily.</text>
</comment>
<evidence type="ECO:0000259" key="13">
    <source>
        <dbReference type="Pfam" id="PF22666"/>
    </source>
</evidence>
<dbReference type="Gene3D" id="2.60.120.260">
    <property type="entry name" value="Galactose-binding domain-like"/>
    <property type="match status" value="1"/>
</dbReference>
<dbReference type="SUPFAM" id="SSF49785">
    <property type="entry name" value="Galactose-binding domain-like"/>
    <property type="match status" value="1"/>
</dbReference>
<feature type="domain" description="Mannosidase Ig/CBM-like" evidence="12">
    <location>
        <begin position="691"/>
        <end position="781"/>
    </location>
</feature>
<dbReference type="Pfam" id="PF22666">
    <property type="entry name" value="Glyco_hydro_2_N2"/>
    <property type="match status" value="1"/>
</dbReference>
<dbReference type="Gene3D" id="3.20.20.80">
    <property type="entry name" value="Glycosidases"/>
    <property type="match status" value="1"/>
</dbReference>
<keyword evidence="7" id="KW-0624">Polysaccharide degradation</keyword>
<keyword evidence="5" id="KW-0119">Carbohydrate metabolism</keyword>
<dbReference type="Pfam" id="PF17786">
    <property type="entry name" value="Mannosidase_ig"/>
    <property type="match status" value="1"/>
</dbReference>
<evidence type="ECO:0000256" key="9">
    <source>
        <dbReference type="ARBA" id="ARBA00041069"/>
    </source>
</evidence>
<comment type="catalytic activity">
    <reaction evidence="1">
        <text>Hydrolysis of terminal, non-reducing beta-D-mannose residues in beta-D-mannosides.</text>
        <dbReference type="EC" id="3.2.1.25"/>
    </reaction>
</comment>
<dbReference type="PANTHER" id="PTHR43730">
    <property type="entry name" value="BETA-MANNOSIDASE"/>
    <property type="match status" value="1"/>
</dbReference>
<evidence type="ECO:0000259" key="12">
    <source>
        <dbReference type="Pfam" id="PF17786"/>
    </source>
</evidence>
<comment type="pathway">
    <text evidence="2">Glycan metabolism; N-glycan degradation.</text>
</comment>
<evidence type="ECO:0000256" key="2">
    <source>
        <dbReference type="ARBA" id="ARBA00004740"/>
    </source>
</evidence>
<protein>
    <recommendedName>
        <fullName evidence="9">Beta-mannosidase B</fullName>
        <ecNumber evidence="3">3.2.1.25</ecNumber>
    </recommendedName>
    <alternativeName>
        <fullName evidence="10">Mannanase B</fullName>
    </alternativeName>
</protein>
<reference evidence="14" key="1">
    <citation type="submission" date="2023-06" db="EMBL/GenBank/DDBJ databases">
        <title>Draft genome of Marssonina rosae.</title>
        <authorList>
            <person name="Cheng Q."/>
        </authorList>
    </citation>
    <scope>NUCLEOTIDE SEQUENCE</scope>
    <source>
        <strain evidence="14">R4</strain>
    </source>
</reference>
<dbReference type="InterPro" id="IPR054593">
    <property type="entry name" value="Beta-mannosidase-like_N2"/>
</dbReference>
<dbReference type="InterPro" id="IPR006102">
    <property type="entry name" value="Ig-like_GH2"/>
</dbReference>
<comment type="caution">
    <text evidence="14">The sequence shown here is derived from an EMBL/GenBank/DDBJ whole genome shotgun (WGS) entry which is preliminary data.</text>
</comment>
<dbReference type="AlphaFoldDB" id="A0AAD9T2G0"/>
<dbReference type="EC" id="3.2.1.25" evidence="3"/>
<dbReference type="InterPro" id="IPR050887">
    <property type="entry name" value="Beta-mannosidase_GH2"/>
</dbReference>
<evidence type="ECO:0000256" key="8">
    <source>
        <dbReference type="ARBA" id="ARBA00038429"/>
    </source>
</evidence>
<keyword evidence="4" id="KW-0378">Hydrolase</keyword>
<dbReference type="FunFam" id="2.60.120.260:FF:000118">
    <property type="entry name" value="Beta-mannosidase B"/>
    <property type="match status" value="1"/>
</dbReference>
<dbReference type="InterPro" id="IPR013783">
    <property type="entry name" value="Ig-like_fold"/>
</dbReference>
<dbReference type="InterPro" id="IPR041447">
    <property type="entry name" value="Mannosidase_ig"/>
</dbReference>
<evidence type="ECO:0000313" key="14">
    <source>
        <dbReference type="EMBL" id="KAK2627412.1"/>
    </source>
</evidence>
<evidence type="ECO:0000259" key="11">
    <source>
        <dbReference type="Pfam" id="PF00703"/>
    </source>
</evidence>
<dbReference type="GO" id="GO:0006516">
    <property type="term" value="P:glycoprotein catabolic process"/>
    <property type="evidence" value="ECO:0007669"/>
    <property type="project" value="TreeGrafter"/>
</dbReference>
<dbReference type="Gene3D" id="2.60.40.10">
    <property type="entry name" value="Immunoglobulins"/>
    <property type="match status" value="2"/>
</dbReference>
<dbReference type="FunFam" id="3.20.20.80:FF:000050">
    <property type="entry name" value="Beta-mannosidase B"/>
    <property type="match status" value="1"/>
</dbReference>
<accession>A0AAD9T2G0</accession>
<proteinExistence type="inferred from homology"/>
<keyword evidence="6" id="KW-0326">Glycosidase</keyword>
<dbReference type="SUPFAM" id="SSF51445">
    <property type="entry name" value="(Trans)glycosidases"/>
    <property type="match status" value="1"/>
</dbReference>
<evidence type="ECO:0000256" key="4">
    <source>
        <dbReference type="ARBA" id="ARBA00022801"/>
    </source>
</evidence>
<dbReference type="GO" id="GO:0000272">
    <property type="term" value="P:polysaccharide catabolic process"/>
    <property type="evidence" value="ECO:0007669"/>
    <property type="project" value="UniProtKB-KW"/>
</dbReference>
<evidence type="ECO:0000256" key="7">
    <source>
        <dbReference type="ARBA" id="ARBA00023326"/>
    </source>
</evidence>
<dbReference type="Proteomes" id="UP001285354">
    <property type="component" value="Unassembled WGS sequence"/>
</dbReference>
<dbReference type="EMBL" id="JAUBYV010000004">
    <property type="protein sequence ID" value="KAK2627412.1"/>
    <property type="molecule type" value="Genomic_DNA"/>
</dbReference>
<organism evidence="14 15">
    <name type="scientific">Diplocarpon rosae</name>
    <dbReference type="NCBI Taxonomy" id="946125"/>
    <lineage>
        <taxon>Eukaryota</taxon>
        <taxon>Fungi</taxon>
        <taxon>Dikarya</taxon>
        <taxon>Ascomycota</taxon>
        <taxon>Pezizomycotina</taxon>
        <taxon>Leotiomycetes</taxon>
        <taxon>Helotiales</taxon>
        <taxon>Drepanopezizaceae</taxon>
        <taxon>Diplocarpon</taxon>
    </lineage>
</organism>
<gene>
    <name evidence="14" type="ORF">QTJ16_003378</name>
</gene>
<dbReference type="InterPro" id="IPR017853">
    <property type="entry name" value="GH"/>
</dbReference>
<dbReference type="GO" id="GO:0004567">
    <property type="term" value="F:beta-mannosidase activity"/>
    <property type="evidence" value="ECO:0007669"/>
    <property type="project" value="UniProtKB-EC"/>
</dbReference>
<evidence type="ECO:0000313" key="15">
    <source>
        <dbReference type="Proteomes" id="UP001285354"/>
    </source>
</evidence>
<dbReference type="PANTHER" id="PTHR43730:SF1">
    <property type="entry name" value="BETA-MANNOSIDASE"/>
    <property type="match status" value="1"/>
</dbReference>
<feature type="domain" description="Beta-mannosidase-like galactose-binding" evidence="13">
    <location>
        <begin position="13"/>
        <end position="189"/>
    </location>
</feature>
<feature type="domain" description="Glycoside hydrolase family 2 immunoglobulin-like beta-sandwich" evidence="11">
    <location>
        <begin position="199"/>
        <end position="301"/>
    </location>
</feature>
<dbReference type="SUPFAM" id="SSF49303">
    <property type="entry name" value="beta-Galactosidase/glucuronidase domain"/>
    <property type="match status" value="2"/>
</dbReference>
<name>A0AAD9T2G0_9HELO</name>
<evidence type="ECO:0000256" key="6">
    <source>
        <dbReference type="ARBA" id="ARBA00023295"/>
    </source>
</evidence>
<evidence type="ECO:0000256" key="10">
    <source>
        <dbReference type="ARBA" id="ARBA00041614"/>
    </source>
</evidence>
<dbReference type="InterPro" id="IPR008979">
    <property type="entry name" value="Galactose-bd-like_sf"/>
</dbReference>
<keyword evidence="15" id="KW-1185">Reference proteome</keyword>